<dbReference type="GO" id="GO:0006631">
    <property type="term" value="P:fatty acid metabolic process"/>
    <property type="evidence" value="ECO:0007669"/>
    <property type="project" value="TreeGrafter"/>
</dbReference>
<dbReference type="SUPFAM" id="SSF47027">
    <property type="entry name" value="Acyl-CoA binding protein"/>
    <property type="match status" value="1"/>
</dbReference>
<feature type="domain" description="ACB" evidence="3">
    <location>
        <begin position="19"/>
        <end position="104"/>
    </location>
</feature>
<dbReference type="Gene3D" id="1.20.80.10">
    <property type="match status" value="1"/>
</dbReference>
<evidence type="ECO:0000256" key="1">
    <source>
        <dbReference type="ARBA" id="ARBA00005567"/>
    </source>
</evidence>
<dbReference type="Proteomes" id="UP000242474">
    <property type="component" value="Unassembled WGS sequence"/>
</dbReference>
<reference evidence="4 5" key="1">
    <citation type="journal article" date="2015" name="Genome Biol. Evol.">
        <title>Phylogenomic analyses indicate that early fungi evolved digesting cell walls of algal ancestors of land plants.</title>
        <authorList>
            <person name="Chang Y."/>
            <person name="Wang S."/>
            <person name="Sekimoto S."/>
            <person name="Aerts A.L."/>
            <person name="Choi C."/>
            <person name="Clum A."/>
            <person name="LaButti K.M."/>
            <person name="Lindquist E.A."/>
            <person name="Yee Ngan C."/>
            <person name="Ohm R.A."/>
            <person name="Salamov A.A."/>
            <person name="Grigoriev I.V."/>
            <person name="Spatafora J.W."/>
            <person name="Berbee M.L."/>
        </authorList>
    </citation>
    <scope>NUCLEOTIDE SEQUENCE [LARGE SCALE GENOMIC DNA]</scope>
    <source>
        <strain evidence="4 5">NRRL 1564</strain>
    </source>
</reference>
<dbReference type="PANTHER" id="PTHR23310:SF62">
    <property type="entry name" value="ACYL-COA BINDING PROTEIN 1, ISOFORM A"/>
    <property type="match status" value="1"/>
</dbReference>
<dbReference type="PANTHER" id="PTHR23310">
    <property type="entry name" value="ACYL-COA-BINDING PROTEIN, ACBP"/>
    <property type="match status" value="1"/>
</dbReference>
<dbReference type="Pfam" id="PF00887">
    <property type="entry name" value="ACBP"/>
    <property type="match status" value="1"/>
</dbReference>
<keyword evidence="2" id="KW-0446">Lipid-binding</keyword>
<dbReference type="GO" id="GO:0000062">
    <property type="term" value="F:fatty-acyl-CoA binding"/>
    <property type="evidence" value="ECO:0007669"/>
    <property type="project" value="InterPro"/>
</dbReference>
<evidence type="ECO:0000256" key="2">
    <source>
        <dbReference type="ARBA" id="ARBA00023121"/>
    </source>
</evidence>
<dbReference type="InterPro" id="IPR000582">
    <property type="entry name" value="Acyl-CoA-binding_protein"/>
</dbReference>
<dbReference type="PROSITE" id="PS00880">
    <property type="entry name" value="ACB_1"/>
    <property type="match status" value="1"/>
</dbReference>
<comment type="similarity">
    <text evidence="1">Belongs to the ACBP family.</text>
</comment>
<dbReference type="InterPro" id="IPR014352">
    <property type="entry name" value="FERM/acyl-CoA-bd_prot_sf"/>
</dbReference>
<keyword evidence="5" id="KW-1185">Reference proteome</keyword>
<accession>A0A2G5BL37</accession>
<evidence type="ECO:0000259" key="3">
    <source>
        <dbReference type="PROSITE" id="PS51228"/>
    </source>
</evidence>
<dbReference type="STRING" id="763665.A0A2G5BL37"/>
<dbReference type="OrthoDB" id="346910at2759"/>
<dbReference type="PROSITE" id="PS51228">
    <property type="entry name" value="ACB_2"/>
    <property type="match status" value="1"/>
</dbReference>
<dbReference type="InterPro" id="IPR035984">
    <property type="entry name" value="Acyl-CoA-binding_sf"/>
</dbReference>
<organism evidence="4 5">
    <name type="scientific">Coemansia reversa (strain ATCC 12441 / NRRL 1564)</name>
    <dbReference type="NCBI Taxonomy" id="763665"/>
    <lineage>
        <taxon>Eukaryota</taxon>
        <taxon>Fungi</taxon>
        <taxon>Fungi incertae sedis</taxon>
        <taxon>Zoopagomycota</taxon>
        <taxon>Kickxellomycotina</taxon>
        <taxon>Kickxellomycetes</taxon>
        <taxon>Kickxellales</taxon>
        <taxon>Kickxellaceae</taxon>
        <taxon>Coemansia</taxon>
    </lineage>
</organism>
<sequence length="107" mass="12616">MSNVNVELSAEEKARLENLNKEFLEAKKNSEVLPKKPSNDEKLKLYSLYKQGTVGDNDTEKPSAFSFERKYMWDAWTKLKGMKSEEAKQKYIDFVKELEEKFKKELE</sequence>
<name>A0A2G5BL37_COERN</name>
<dbReference type="AlphaFoldDB" id="A0A2G5BL37"/>
<dbReference type="InterPro" id="IPR022408">
    <property type="entry name" value="Acyl-CoA-binding_prot_CS"/>
</dbReference>
<evidence type="ECO:0000313" key="5">
    <source>
        <dbReference type="Proteomes" id="UP000242474"/>
    </source>
</evidence>
<protein>
    <submittedName>
        <fullName evidence="4">ACBP-domain-containing protein</fullName>
    </submittedName>
</protein>
<evidence type="ECO:0000313" key="4">
    <source>
        <dbReference type="EMBL" id="PIA19701.1"/>
    </source>
</evidence>
<proteinExistence type="inferred from homology"/>
<dbReference type="EMBL" id="KZ303486">
    <property type="protein sequence ID" value="PIA19701.1"/>
    <property type="molecule type" value="Genomic_DNA"/>
</dbReference>
<dbReference type="PRINTS" id="PR00689">
    <property type="entry name" value="ACOABINDINGP"/>
</dbReference>
<gene>
    <name evidence="4" type="ORF">COEREDRAFT_78996</name>
</gene>